<dbReference type="PROSITE" id="PS51192">
    <property type="entry name" value="HELICASE_ATP_BIND_1"/>
    <property type="match status" value="1"/>
</dbReference>
<evidence type="ECO:0000259" key="2">
    <source>
        <dbReference type="PROSITE" id="PS51194"/>
    </source>
</evidence>
<sequence>MARFPYESEIQQAVSLLINQYKIPYKILMDLVGTEHYSQLTSILDTLGENKLTEEELAKILVVQKGSELFMGSSEAVRELRLHLLRRLDVKDLVALYERNPDSKRKITSPGYMATPLSTKKWSPGKRWARDFVTTLKFPLVFAGIENDRTERAAAVTDIEPRKIIPPLVPYQESLKQKMLEVLNQQQEKTRCIVTLPTGGGKTRIAVESFIDWLQPRFAEGKYMIWIAQGEELCEQAIACISDMWQEREFAYALRVYRYFGGSTVELDDLVGGVVVGSIQQIVSRINSGDSAFEEIIRNCGAMIIDEAHHATAASYNDLIDYAKRIVGEDLFPICGLTATPGRNMDQTSILVEQFQANLIRPKLPEKNEYKLNPLLYFQEQGYLAKPQYLLFKDEPIEWHEDLFIDGEVSSEFLRDLSNNRERNLKIIDYMLGLPLDSSVLVYACTVEHAEFLTTVLNAIGKKAACISAKTPKAIRRMHIQAFKKKEIQYLFNYGVLTTGFDAPKVDHLLICRPTSSMVLYEQMVGRGLRGPKFGGTENCKIVDFSANIHTHGKPLAYSRFTKEWLLLEEVSSK</sequence>
<dbReference type="InterPro" id="IPR027417">
    <property type="entry name" value="P-loop_NTPase"/>
</dbReference>
<dbReference type="InterPro" id="IPR001650">
    <property type="entry name" value="Helicase_C-like"/>
</dbReference>
<name>A0ABR8XLX4_9BACL</name>
<evidence type="ECO:0000313" key="3">
    <source>
        <dbReference type="EMBL" id="MBD8032917.1"/>
    </source>
</evidence>
<dbReference type="InterPro" id="IPR006935">
    <property type="entry name" value="Helicase/UvrB_N"/>
</dbReference>
<dbReference type="SMART" id="SM00490">
    <property type="entry name" value="HELICc"/>
    <property type="match status" value="1"/>
</dbReference>
<evidence type="ECO:0000313" key="4">
    <source>
        <dbReference type="Proteomes" id="UP000600565"/>
    </source>
</evidence>
<dbReference type="EMBL" id="JACSPW010000005">
    <property type="protein sequence ID" value="MBD8032917.1"/>
    <property type="molecule type" value="Genomic_DNA"/>
</dbReference>
<dbReference type="GO" id="GO:0004386">
    <property type="term" value="F:helicase activity"/>
    <property type="evidence" value="ECO:0007669"/>
    <property type="project" value="UniProtKB-KW"/>
</dbReference>
<keyword evidence="3" id="KW-0547">Nucleotide-binding</keyword>
<evidence type="ECO:0000259" key="1">
    <source>
        <dbReference type="PROSITE" id="PS51192"/>
    </source>
</evidence>
<organism evidence="3 4">
    <name type="scientific">Solibacillus merdavium</name>
    <dbReference type="NCBI Taxonomy" id="2762218"/>
    <lineage>
        <taxon>Bacteria</taxon>
        <taxon>Bacillati</taxon>
        <taxon>Bacillota</taxon>
        <taxon>Bacilli</taxon>
        <taxon>Bacillales</taxon>
        <taxon>Caryophanaceae</taxon>
        <taxon>Solibacillus</taxon>
    </lineage>
</organism>
<gene>
    <name evidence="3" type="ORF">H9632_07540</name>
</gene>
<proteinExistence type="predicted"/>
<dbReference type="Proteomes" id="UP000600565">
    <property type="component" value="Unassembled WGS sequence"/>
</dbReference>
<dbReference type="InterPro" id="IPR014001">
    <property type="entry name" value="Helicase_ATP-bd"/>
</dbReference>
<accession>A0ABR8XLX4</accession>
<reference evidence="3 4" key="1">
    <citation type="submission" date="2020-08" db="EMBL/GenBank/DDBJ databases">
        <title>A Genomic Blueprint of the Chicken Gut Microbiome.</title>
        <authorList>
            <person name="Gilroy R."/>
            <person name="Ravi A."/>
            <person name="Getino M."/>
            <person name="Pursley I."/>
            <person name="Horton D.L."/>
            <person name="Alikhan N.-F."/>
            <person name="Baker D."/>
            <person name="Gharbi K."/>
            <person name="Hall N."/>
            <person name="Watson M."/>
            <person name="Adriaenssens E.M."/>
            <person name="Foster-Nyarko E."/>
            <person name="Jarju S."/>
            <person name="Secka A."/>
            <person name="Antonio M."/>
            <person name="Oren A."/>
            <person name="Chaudhuri R."/>
            <person name="La Ragione R.M."/>
            <person name="Hildebrand F."/>
            <person name="Pallen M.J."/>
        </authorList>
    </citation>
    <scope>NUCLEOTIDE SEQUENCE [LARGE SCALE GENOMIC DNA]</scope>
    <source>
        <strain evidence="3 4">Sa1YVA6</strain>
    </source>
</reference>
<keyword evidence="3" id="KW-0347">Helicase</keyword>
<dbReference type="InterPro" id="IPR050742">
    <property type="entry name" value="Helicase_Restrict-Modif_Enz"/>
</dbReference>
<dbReference type="SMART" id="SM00487">
    <property type="entry name" value="DEXDc"/>
    <property type="match status" value="1"/>
</dbReference>
<keyword evidence="4" id="KW-1185">Reference proteome</keyword>
<dbReference type="PROSITE" id="PS51194">
    <property type="entry name" value="HELICASE_CTER"/>
    <property type="match status" value="1"/>
</dbReference>
<comment type="caution">
    <text evidence="3">The sequence shown here is derived from an EMBL/GenBank/DDBJ whole genome shotgun (WGS) entry which is preliminary data.</text>
</comment>
<dbReference type="RefSeq" id="WP_191703497.1">
    <property type="nucleotide sequence ID" value="NZ_JACSPW010000005.1"/>
</dbReference>
<dbReference type="SUPFAM" id="SSF52540">
    <property type="entry name" value="P-loop containing nucleoside triphosphate hydrolases"/>
    <property type="match status" value="1"/>
</dbReference>
<dbReference type="PANTHER" id="PTHR47396:SF1">
    <property type="entry name" value="ATP-DEPENDENT HELICASE IRC3-RELATED"/>
    <property type="match status" value="1"/>
</dbReference>
<feature type="domain" description="Helicase ATP-binding" evidence="1">
    <location>
        <begin position="183"/>
        <end position="359"/>
    </location>
</feature>
<keyword evidence="3" id="KW-0067">ATP-binding</keyword>
<keyword evidence="3" id="KW-0378">Hydrolase</keyword>
<dbReference type="Gene3D" id="3.40.50.300">
    <property type="entry name" value="P-loop containing nucleotide triphosphate hydrolases"/>
    <property type="match status" value="2"/>
</dbReference>
<dbReference type="Pfam" id="PF00271">
    <property type="entry name" value="Helicase_C"/>
    <property type="match status" value="1"/>
</dbReference>
<dbReference type="PANTHER" id="PTHR47396">
    <property type="entry name" value="TYPE I RESTRICTION ENZYME ECOKI R PROTEIN"/>
    <property type="match status" value="1"/>
</dbReference>
<dbReference type="Pfam" id="PF04851">
    <property type="entry name" value="ResIII"/>
    <property type="match status" value="1"/>
</dbReference>
<feature type="domain" description="Helicase C-terminal" evidence="2">
    <location>
        <begin position="426"/>
        <end position="574"/>
    </location>
</feature>
<protein>
    <submittedName>
        <fullName evidence="3">DEAD/DEAH box helicase</fullName>
    </submittedName>
</protein>